<evidence type="ECO:0000313" key="3">
    <source>
        <dbReference type="Proteomes" id="UP000738826"/>
    </source>
</evidence>
<evidence type="ECO:0008006" key="4">
    <source>
        <dbReference type="Google" id="ProtNLM"/>
    </source>
</evidence>
<organism evidence="2 3">
    <name type="scientific">Candidatus Altarchaeum hamiconexum</name>
    <dbReference type="NCBI Taxonomy" id="1803513"/>
    <lineage>
        <taxon>Archaea</taxon>
        <taxon>Candidatus Altarchaeota</taxon>
        <taxon>Candidatus Altiarchaeia</taxon>
        <taxon>Candidatus Altarchaeales</taxon>
        <taxon>Candidatus Altarchaeaceae</taxon>
        <taxon>Candidatus Altarchaeum</taxon>
    </lineage>
</organism>
<evidence type="ECO:0000313" key="1">
    <source>
        <dbReference type="EMBL" id="NCN65002.1"/>
    </source>
</evidence>
<gene>
    <name evidence="2" type="ORF">GW779_00845</name>
    <name evidence="1" type="ORF">GW910_02860</name>
</gene>
<dbReference type="EMBL" id="JAACQH010000012">
    <property type="protein sequence ID" value="NCS90960.1"/>
    <property type="molecule type" value="Genomic_DNA"/>
</dbReference>
<proteinExistence type="predicted"/>
<dbReference type="EMBL" id="JAACVF010000072">
    <property type="protein sequence ID" value="NCN65002.1"/>
    <property type="molecule type" value="Genomic_DNA"/>
</dbReference>
<sequence>MSTGVPIHINLPKKLADRAEFFMKIGGYENKEEFCRDAVRRFIEFKEQTTDEWLMEHETLVAEIPESKKSEKELMTQIKKIRDEIWREKYAKKYADCSGQQ</sequence>
<dbReference type="CDD" id="cd22231">
    <property type="entry name" value="RHH_NikR_HicB-like"/>
    <property type="match status" value="1"/>
</dbReference>
<accession>A0A8J7Z2Q9</accession>
<evidence type="ECO:0000313" key="2">
    <source>
        <dbReference type="EMBL" id="NCS90960.1"/>
    </source>
</evidence>
<reference evidence="2" key="1">
    <citation type="submission" date="2019-11" db="EMBL/GenBank/DDBJ databases">
        <title>Lipid analysis of CO2-rich subsurface aquifers suggests an autotrophy-based deep biosphere with lysolipids enriched in CPR bacteria.</title>
        <authorList>
            <person name="Probst A.J."/>
            <person name="Elling F.J."/>
            <person name="Castelle C.J."/>
            <person name="Zhu Q."/>
            <person name="Elvert M."/>
            <person name="Birarda G."/>
            <person name="Holman H.-Y."/>
            <person name="Lane K.R."/>
            <person name="Ladd B."/>
            <person name="Ryan M.C."/>
            <person name="Woyke T."/>
            <person name="Hinrichs K.-U."/>
            <person name="Banfield J.F."/>
        </authorList>
    </citation>
    <scope>NUCLEOTIDE SEQUENCE</scope>
    <source>
        <strain evidence="1">CG_2015-01_33_1645</strain>
        <strain evidence="2">CG_2015-04_33_537</strain>
    </source>
</reference>
<dbReference type="Proteomes" id="UP000738826">
    <property type="component" value="Unassembled WGS sequence"/>
</dbReference>
<comment type="caution">
    <text evidence="2">The sequence shown here is derived from an EMBL/GenBank/DDBJ whole genome shotgun (WGS) entry which is preliminary data.</text>
</comment>
<name>A0A8J7Z2Q9_9ARCH</name>
<protein>
    <recommendedName>
        <fullName evidence="4">Ribbon-helix-helix protein CopG domain-containing protein</fullName>
    </recommendedName>
</protein>
<dbReference type="AlphaFoldDB" id="A0A8J7Z2Q9"/>
<dbReference type="Proteomes" id="UP000768163">
    <property type="component" value="Unassembled WGS sequence"/>
</dbReference>